<evidence type="ECO:0000256" key="6">
    <source>
        <dbReference type="ARBA" id="ARBA00022806"/>
    </source>
</evidence>
<keyword evidence="12" id="KW-0040">ANK repeat</keyword>
<evidence type="ECO:0000256" key="8">
    <source>
        <dbReference type="ARBA" id="ARBA00022884"/>
    </source>
</evidence>
<reference evidence="16" key="1">
    <citation type="submission" date="2020-11" db="EMBL/GenBank/DDBJ databases">
        <authorList>
            <person name="Tran Van P."/>
        </authorList>
    </citation>
    <scope>NUCLEOTIDE SEQUENCE</scope>
</reference>
<dbReference type="CDD" id="cd17917">
    <property type="entry name" value="DEXHc_RHA-like"/>
    <property type="match status" value="1"/>
</dbReference>
<evidence type="ECO:0000256" key="12">
    <source>
        <dbReference type="PROSITE-ProRule" id="PRU00023"/>
    </source>
</evidence>
<dbReference type="PANTHER" id="PTHR18934">
    <property type="entry name" value="ATP-DEPENDENT RNA HELICASE"/>
    <property type="match status" value="1"/>
</dbReference>
<evidence type="ECO:0000313" key="16">
    <source>
        <dbReference type="EMBL" id="CAD7652514.1"/>
    </source>
</evidence>
<evidence type="ECO:0000256" key="2">
    <source>
        <dbReference type="ARBA" id="ARBA00022483"/>
    </source>
</evidence>
<dbReference type="PROSITE" id="PS51194">
    <property type="entry name" value="HELICASE_CTER"/>
    <property type="match status" value="1"/>
</dbReference>
<evidence type="ECO:0000256" key="3">
    <source>
        <dbReference type="ARBA" id="ARBA00022537"/>
    </source>
</evidence>
<dbReference type="Pfam" id="PF00271">
    <property type="entry name" value="Helicase_C"/>
    <property type="match status" value="1"/>
</dbReference>
<dbReference type="InterPro" id="IPR011545">
    <property type="entry name" value="DEAD/DEAH_box_helicase_dom"/>
</dbReference>
<keyword evidence="5" id="KW-0378">Hydrolase</keyword>
<dbReference type="Gene3D" id="3.40.50.300">
    <property type="entry name" value="P-loop containing nucleotide triphosphate hydrolases"/>
    <property type="match status" value="2"/>
</dbReference>
<dbReference type="SMART" id="SM00490">
    <property type="entry name" value="HELICc"/>
    <property type="match status" value="1"/>
</dbReference>
<dbReference type="GO" id="GO:0044218">
    <property type="term" value="C:other organism cell membrane"/>
    <property type="evidence" value="ECO:0007669"/>
    <property type="project" value="UniProtKB-KW"/>
</dbReference>
<keyword evidence="6" id="KW-0347">Helicase</keyword>
<keyword evidence="4" id="KW-0547">Nucleotide-binding</keyword>
<feature type="domain" description="Helicase ATP-binding" evidence="14">
    <location>
        <begin position="85"/>
        <end position="252"/>
    </location>
</feature>
<dbReference type="InterPro" id="IPR007502">
    <property type="entry name" value="Helicase-assoc_dom"/>
</dbReference>
<dbReference type="GO" id="GO:0044231">
    <property type="term" value="C:host cell presynaptic membrane"/>
    <property type="evidence" value="ECO:0007669"/>
    <property type="project" value="UniProtKB-KW"/>
</dbReference>
<dbReference type="InterPro" id="IPR011709">
    <property type="entry name" value="DEAD-box_helicase_OB_fold"/>
</dbReference>
<keyword evidence="17" id="KW-1185">Reference proteome</keyword>
<dbReference type="Proteomes" id="UP000728032">
    <property type="component" value="Unassembled WGS sequence"/>
</dbReference>
<evidence type="ECO:0000259" key="15">
    <source>
        <dbReference type="PROSITE" id="PS51194"/>
    </source>
</evidence>
<feature type="region of interest" description="Disordered" evidence="13">
    <location>
        <begin position="1100"/>
        <end position="1124"/>
    </location>
</feature>
<evidence type="ECO:0000256" key="4">
    <source>
        <dbReference type="ARBA" id="ARBA00022741"/>
    </source>
</evidence>
<keyword evidence="10" id="KW-0472">Membrane</keyword>
<dbReference type="PROSITE" id="PS50088">
    <property type="entry name" value="ANK_REPEAT"/>
    <property type="match status" value="1"/>
</dbReference>
<dbReference type="PANTHER" id="PTHR18934:SF213">
    <property type="entry name" value="3'-5' RNA HELICASE YTHDC2"/>
    <property type="match status" value="1"/>
</dbReference>
<evidence type="ECO:0000256" key="13">
    <source>
        <dbReference type="SAM" id="MobiDB-lite"/>
    </source>
</evidence>
<dbReference type="FunFam" id="1.20.120.1080:FF:000002">
    <property type="entry name" value="Putative ATP-dependent RNA helicase DHX36"/>
    <property type="match status" value="1"/>
</dbReference>
<keyword evidence="7" id="KW-0067">ATP-binding</keyword>
<feature type="repeat" description="ANK" evidence="12">
    <location>
        <begin position="358"/>
        <end position="390"/>
    </location>
</feature>
<dbReference type="SMART" id="SM00847">
    <property type="entry name" value="HA2"/>
    <property type="match status" value="2"/>
</dbReference>
<dbReference type="SMART" id="SM00487">
    <property type="entry name" value="DEXDc"/>
    <property type="match status" value="1"/>
</dbReference>
<dbReference type="Pfam" id="PF04408">
    <property type="entry name" value="WHD_HA2"/>
    <property type="match status" value="2"/>
</dbReference>
<dbReference type="Pfam" id="PF07717">
    <property type="entry name" value="OB_NTP_bind"/>
    <property type="match status" value="1"/>
</dbReference>
<evidence type="ECO:0000256" key="1">
    <source>
        <dbReference type="ARBA" id="ARBA00004175"/>
    </source>
</evidence>
<dbReference type="Gene3D" id="1.20.120.1080">
    <property type="match status" value="2"/>
</dbReference>
<dbReference type="GO" id="GO:0006887">
    <property type="term" value="P:exocytosis"/>
    <property type="evidence" value="ECO:0007669"/>
    <property type="project" value="UniProtKB-KW"/>
</dbReference>
<evidence type="ECO:0000256" key="10">
    <source>
        <dbReference type="ARBA" id="ARBA00023298"/>
    </source>
</evidence>
<evidence type="ECO:0000313" key="17">
    <source>
        <dbReference type="Proteomes" id="UP000728032"/>
    </source>
</evidence>
<keyword evidence="9" id="KW-0638">Presynaptic neurotoxin</keyword>
<dbReference type="InterPro" id="IPR036770">
    <property type="entry name" value="Ankyrin_rpt-contain_sf"/>
</dbReference>
<comment type="similarity">
    <text evidence="11">Belongs to the DExH box helicase family.</text>
</comment>
<keyword evidence="9" id="KW-0800">Toxin</keyword>
<dbReference type="EMBL" id="CAJPVJ010005634">
    <property type="protein sequence ID" value="CAG2169701.1"/>
    <property type="molecule type" value="Genomic_DNA"/>
</dbReference>
<protein>
    <recommendedName>
        <fullName evidence="18">ATP-dependent RNA helicase YTHDC2</fullName>
    </recommendedName>
</protein>
<sequence length="1124" mass="127268">ANKESLSLTANSQHLVINLRQFLKQTNSLQTNRSLRGETTVRLFFRTGRLTNVRPQVPRLLATANQTYHHFRQELPIFGFRKQILSAIDSNRVVIISGDTGCGKTTQVPQYLLEDSALNGKPCRIVCCEPRRLAAISVCERICVERNEQIGGTVGYQIRLESRVSNDTLLTFCTNGVILRTLMSNKPDFLRNVTHIIIDEVHERDRFSDFLLLILKQTLKTDANIKLILMSATFNIKKFEDYFECESPVIEIPGRQHPVDEYFLEDVLKATNYMTLPMARYKQILDNQKRKQQTTVAKSGSAEPPVPKRAPEVESQLKQAVDLLLKGAWVEGTDEAFDKLLDFVSQNSFLIDHKHSETGVTALVCASGHNKLQVVEALVCFGADVSVRTPNDMTAYDWAQYFGHNEVGSYLSSVSDDKSVGAVGNQLTEEEKELLDIYHNCFNDDDIDCQLICAILAHIMRNSSPDGAILVFLPGLDDILAVKDSILSDMKRFNPNYYEIFILHSQMQSSDQKRVFNRLSNSCRKIILSTNIAETSLTIDDVVFVIDLGKVKEKSFDSLMGISSLKSVWISQSSRFQLPEILRIPIHEVCLQTKLLVPNNEMSIHEFLSAAIDPPSIASVRASVQLLKTIDALDSTEQLTQLGVRLLDLPIEPNYGKMLLYSIAFRRLNLFGYRSRVKNRYQSLQRFQLPEILRIPIHEVCLQTKLLVPNNEMSIHEFLSAAIDPPSIASVRASVQLLKTIDALDSTEQLTQLGVRLLDLPIEPNYGKMLLYSIVLKCVEPVLTIVSSFAYRDPFMIPSVVEKQRSLKSIKKSFCETNSFSDHIIYLNAFNRWLELPPNGRHAFCRQNLISNNTMALIDGIRQQILGQLVSAGFIRHNSDEHNRNASNWVAIKAALCAGAYPKLIHFDEELGQFRCQKDKIRFHGSSQLNADPNTDKFVGNYSKLRKIMPTNWYIYEEMILMGRTSYAKTLTAVSTITVALFAGRPAAEETQPVAVSADLDSVANLQIDDWIRFDSNAQTVKIVDFLKQELHSLFVRQIDSLSKASAQKSDFDNRVVDAVIQVLETEEMATGFGEVDGSGLRPRVGPVIGPQFQPKYESRQYHSNRQFRQQKQRFKENQRYPNY</sequence>
<comment type="subcellular location">
    <subcellularLocation>
        <location evidence="1">Target cell membrane</location>
    </subcellularLocation>
</comment>
<dbReference type="GO" id="GO:0004386">
    <property type="term" value="F:helicase activity"/>
    <property type="evidence" value="ECO:0007669"/>
    <property type="project" value="UniProtKB-KW"/>
</dbReference>
<dbReference type="Pfam" id="PF00270">
    <property type="entry name" value="DEAD"/>
    <property type="match status" value="1"/>
</dbReference>
<dbReference type="Pfam" id="PF21010">
    <property type="entry name" value="HA2_C"/>
    <property type="match status" value="1"/>
</dbReference>
<evidence type="ECO:0008006" key="18">
    <source>
        <dbReference type="Google" id="ProtNLM"/>
    </source>
</evidence>
<dbReference type="AlphaFoldDB" id="A0A7R9M2S3"/>
<organism evidence="16">
    <name type="scientific">Oppiella nova</name>
    <dbReference type="NCBI Taxonomy" id="334625"/>
    <lineage>
        <taxon>Eukaryota</taxon>
        <taxon>Metazoa</taxon>
        <taxon>Ecdysozoa</taxon>
        <taxon>Arthropoda</taxon>
        <taxon>Chelicerata</taxon>
        <taxon>Arachnida</taxon>
        <taxon>Acari</taxon>
        <taxon>Acariformes</taxon>
        <taxon>Sarcoptiformes</taxon>
        <taxon>Oribatida</taxon>
        <taxon>Brachypylina</taxon>
        <taxon>Oppioidea</taxon>
        <taxon>Oppiidae</taxon>
        <taxon>Oppiella</taxon>
    </lineage>
</organism>
<keyword evidence="3" id="KW-1052">Target cell membrane</keyword>
<dbReference type="Gene3D" id="1.25.40.20">
    <property type="entry name" value="Ankyrin repeat-containing domain"/>
    <property type="match status" value="1"/>
</dbReference>
<dbReference type="PROSITE" id="PS51192">
    <property type="entry name" value="HELICASE_ATP_BIND_1"/>
    <property type="match status" value="1"/>
</dbReference>
<dbReference type="EMBL" id="OC920459">
    <property type="protein sequence ID" value="CAD7652514.1"/>
    <property type="molecule type" value="Genomic_DNA"/>
</dbReference>
<feature type="region of interest" description="Disordered" evidence="13">
    <location>
        <begin position="292"/>
        <end position="312"/>
    </location>
</feature>
<proteinExistence type="inferred from homology"/>
<feature type="non-terminal residue" evidence="16">
    <location>
        <position position="1124"/>
    </location>
</feature>
<feature type="domain" description="Helicase C-terminal" evidence="15">
    <location>
        <begin position="433"/>
        <end position="628"/>
    </location>
</feature>
<name>A0A7R9M2S3_9ACAR</name>
<evidence type="ECO:0000256" key="11">
    <source>
        <dbReference type="ARBA" id="ARBA00060772"/>
    </source>
</evidence>
<feature type="compositionally biased region" description="Basic and acidic residues" evidence="13">
    <location>
        <begin position="1114"/>
        <end position="1124"/>
    </location>
</feature>
<dbReference type="SUPFAM" id="SSF48403">
    <property type="entry name" value="Ankyrin repeat"/>
    <property type="match status" value="1"/>
</dbReference>
<dbReference type="OrthoDB" id="6501736at2759"/>
<keyword evidence="8" id="KW-0694">RNA-binding</keyword>
<dbReference type="InterPro" id="IPR001650">
    <property type="entry name" value="Helicase_C-like"/>
</dbReference>
<dbReference type="FunFam" id="3.40.50.300:FF:000526">
    <property type="entry name" value="DExH-box ATP-dependent RNA helicase DExH3"/>
    <property type="match status" value="1"/>
</dbReference>
<accession>A0A7R9M2S3</accession>
<dbReference type="InterPro" id="IPR014001">
    <property type="entry name" value="Helicase_ATP-bd"/>
</dbReference>
<keyword evidence="2" id="KW-0268">Exocytosis</keyword>
<keyword evidence="9" id="KW-0528">Neurotoxin</keyword>
<dbReference type="GO" id="GO:0016787">
    <property type="term" value="F:hydrolase activity"/>
    <property type="evidence" value="ECO:0007669"/>
    <property type="project" value="UniProtKB-KW"/>
</dbReference>
<dbReference type="GO" id="GO:0003723">
    <property type="term" value="F:RNA binding"/>
    <property type="evidence" value="ECO:0007669"/>
    <property type="project" value="UniProtKB-KW"/>
</dbReference>
<evidence type="ECO:0000256" key="5">
    <source>
        <dbReference type="ARBA" id="ARBA00022801"/>
    </source>
</evidence>
<evidence type="ECO:0000256" key="9">
    <source>
        <dbReference type="ARBA" id="ARBA00023028"/>
    </source>
</evidence>
<dbReference type="SUPFAM" id="SSF52540">
    <property type="entry name" value="P-loop containing nucleoside triphosphate hydrolases"/>
    <property type="match status" value="2"/>
</dbReference>
<dbReference type="CDD" id="cd18791">
    <property type="entry name" value="SF2_C_RHA"/>
    <property type="match status" value="1"/>
</dbReference>
<gene>
    <name evidence="16" type="ORF">ONB1V03_LOCUS9175</name>
</gene>
<dbReference type="GO" id="GO:0005524">
    <property type="term" value="F:ATP binding"/>
    <property type="evidence" value="ECO:0007669"/>
    <property type="project" value="UniProtKB-KW"/>
</dbReference>
<keyword evidence="10" id="KW-1053">Target membrane</keyword>
<dbReference type="InterPro" id="IPR002110">
    <property type="entry name" value="Ankyrin_rpt"/>
</dbReference>
<dbReference type="InterPro" id="IPR027417">
    <property type="entry name" value="P-loop_NTPase"/>
</dbReference>
<evidence type="ECO:0000256" key="7">
    <source>
        <dbReference type="ARBA" id="ARBA00022840"/>
    </source>
</evidence>
<dbReference type="InterPro" id="IPR048333">
    <property type="entry name" value="HA2_WH"/>
</dbReference>
<evidence type="ECO:0000259" key="14">
    <source>
        <dbReference type="PROSITE" id="PS51192"/>
    </source>
</evidence>